<keyword evidence="2" id="KW-1185">Reference proteome</keyword>
<dbReference type="AlphaFoldDB" id="A0A8X8YKK3"/>
<dbReference type="Proteomes" id="UP000298416">
    <property type="component" value="Unassembled WGS sequence"/>
</dbReference>
<evidence type="ECO:0000313" key="1">
    <source>
        <dbReference type="EMBL" id="KAG6433549.1"/>
    </source>
</evidence>
<organism evidence="1">
    <name type="scientific">Salvia splendens</name>
    <name type="common">Scarlet sage</name>
    <dbReference type="NCBI Taxonomy" id="180675"/>
    <lineage>
        <taxon>Eukaryota</taxon>
        <taxon>Viridiplantae</taxon>
        <taxon>Streptophyta</taxon>
        <taxon>Embryophyta</taxon>
        <taxon>Tracheophyta</taxon>
        <taxon>Spermatophyta</taxon>
        <taxon>Magnoliopsida</taxon>
        <taxon>eudicotyledons</taxon>
        <taxon>Gunneridae</taxon>
        <taxon>Pentapetalae</taxon>
        <taxon>asterids</taxon>
        <taxon>lamiids</taxon>
        <taxon>Lamiales</taxon>
        <taxon>Lamiaceae</taxon>
        <taxon>Nepetoideae</taxon>
        <taxon>Mentheae</taxon>
        <taxon>Salviinae</taxon>
        <taxon>Salvia</taxon>
        <taxon>Salvia subgen. Calosphace</taxon>
        <taxon>core Calosphace</taxon>
    </lineage>
</organism>
<name>A0A8X8YKK3_SALSN</name>
<proteinExistence type="predicted"/>
<comment type="caution">
    <text evidence="1">The sequence shown here is derived from an EMBL/GenBank/DDBJ whole genome shotgun (WGS) entry which is preliminary data.</text>
</comment>
<protein>
    <submittedName>
        <fullName evidence="1">Uncharacterized protein</fullName>
    </submittedName>
</protein>
<accession>A0A8X8YKK3</accession>
<reference evidence="1" key="2">
    <citation type="submission" date="2020-08" db="EMBL/GenBank/DDBJ databases">
        <title>Plant Genome Project.</title>
        <authorList>
            <person name="Zhang R.-G."/>
        </authorList>
    </citation>
    <scope>NUCLEOTIDE SEQUENCE</scope>
    <source>
        <strain evidence="1">Huo1</strain>
        <tissue evidence="1">Leaf</tissue>
    </source>
</reference>
<evidence type="ECO:0000313" key="2">
    <source>
        <dbReference type="Proteomes" id="UP000298416"/>
    </source>
</evidence>
<gene>
    <name evidence="1" type="ORF">SASPL_105163</name>
</gene>
<dbReference type="EMBL" id="PNBA02000002">
    <property type="protein sequence ID" value="KAG6433549.1"/>
    <property type="molecule type" value="Genomic_DNA"/>
</dbReference>
<sequence>MNLSIKTLEREILASPYKGSLAGKFEDIVSQNNFTNLYLKTLGDQMNRIEKVSQNTEVENLGLNFGPERDSKVLFKPMPSDKLDINLCPNVSSEMIGEIAKRVNGTTDPVIARAIIQGFTGQLKG</sequence>
<reference evidence="1" key="1">
    <citation type="submission" date="2018-01" db="EMBL/GenBank/DDBJ databases">
        <authorList>
            <person name="Mao J.F."/>
        </authorList>
    </citation>
    <scope>NUCLEOTIDE SEQUENCE</scope>
    <source>
        <strain evidence="1">Huo1</strain>
        <tissue evidence="1">Leaf</tissue>
    </source>
</reference>